<protein>
    <recommendedName>
        <fullName evidence="4">O-antigen ligase domain-containing protein</fullName>
    </recommendedName>
</protein>
<proteinExistence type="predicted"/>
<reference evidence="2 3" key="1">
    <citation type="submission" date="2018-08" db="EMBL/GenBank/DDBJ databases">
        <title>Genomic taxonomy of the Vibrionaceae family.</title>
        <authorList>
            <person name="Gomez-Gil B."/>
            <person name="Tanaka M."/>
            <person name="Sawabe T."/>
            <person name="Enciso-Ibarra K."/>
        </authorList>
    </citation>
    <scope>NUCLEOTIDE SEQUENCE [LARGE SCALE GENOMIC DNA]</scope>
    <source>
        <strain evidence="2 3">CAIM 1831</strain>
    </source>
</reference>
<evidence type="ECO:0000256" key="1">
    <source>
        <dbReference type="SAM" id="Phobius"/>
    </source>
</evidence>
<gene>
    <name evidence="2" type="ORF">D1115_14115</name>
</gene>
<organism evidence="2 3">
    <name type="scientific">Vibrio alfacsensis</name>
    <dbReference type="NCBI Taxonomy" id="1074311"/>
    <lineage>
        <taxon>Bacteria</taxon>
        <taxon>Pseudomonadati</taxon>
        <taxon>Pseudomonadota</taxon>
        <taxon>Gammaproteobacteria</taxon>
        <taxon>Vibrionales</taxon>
        <taxon>Vibrionaceae</taxon>
        <taxon>Vibrio</taxon>
    </lineage>
</organism>
<name>A0ABN5PIS8_9VIBR</name>
<keyword evidence="3" id="KW-1185">Reference proteome</keyword>
<evidence type="ECO:0008006" key="4">
    <source>
        <dbReference type="Google" id="ProtNLM"/>
    </source>
</evidence>
<dbReference type="EMBL" id="CP032093">
    <property type="protein sequence ID" value="AXY02111.1"/>
    <property type="molecule type" value="Genomic_DNA"/>
</dbReference>
<sequence>MAAVIVINSNVLAKFDLENSVSLISRYHDFIISYNMFLEDPIFGYGYGTQIEKAIPFGIELIGYNSYFSLAKPTGADGITMFIAQVGLLGLPFVLLLLFPNYGTIKLSKMGRVAIALAILITFNTQNFTYQLIFNVLIVYSFVSWRYKFNYASEQ</sequence>
<feature type="transmembrane region" description="Helical" evidence="1">
    <location>
        <begin position="110"/>
        <end position="126"/>
    </location>
</feature>
<feature type="transmembrane region" description="Helical" evidence="1">
    <location>
        <begin position="79"/>
        <end position="98"/>
    </location>
</feature>
<keyword evidence="1" id="KW-0812">Transmembrane</keyword>
<evidence type="ECO:0000313" key="3">
    <source>
        <dbReference type="Proteomes" id="UP000262832"/>
    </source>
</evidence>
<keyword evidence="1" id="KW-1133">Transmembrane helix</keyword>
<accession>A0ABN5PIS8</accession>
<evidence type="ECO:0000313" key="2">
    <source>
        <dbReference type="EMBL" id="AXY02111.1"/>
    </source>
</evidence>
<dbReference type="Proteomes" id="UP000262832">
    <property type="component" value="Chromosome I"/>
</dbReference>
<keyword evidence="1" id="KW-0472">Membrane</keyword>